<reference evidence="2" key="1">
    <citation type="submission" date="2014-06" db="EMBL/GenBank/DDBJ databases">
        <authorList>
            <person name="Ju J."/>
            <person name="Zhang J."/>
        </authorList>
    </citation>
    <scope>NUCLEOTIDE SEQUENCE</scope>
    <source>
        <strain evidence="2">SscI8</strain>
    </source>
</reference>
<evidence type="ECO:0000256" key="1">
    <source>
        <dbReference type="SAM" id="MobiDB-lite"/>
    </source>
</evidence>
<gene>
    <name evidence="2" type="ORF">SPSC_04638</name>
</gene>
<name>A0A127ZFK0_9BASI</name>
<dbReference type="PRINTS" id="PR00081">
    <property type="entry name" value="GDHRDH"/>
</dbReference>
<dbReference type="SUPFAM" id="SSF51735">
    <property type="entry name" value="NAD(P)-binding Rossmann-fold domains"/>
    <property type="match status" value="1"/>
</dbReference>
<protein>
    <recommendedName>
        <fullName evidence="3">Oxidoreductase, short chain dehydrogenase/reductase family</fullName>
    </recommendedName>
</protein>
<dbReference type="OrthoDB" id="5399006at2759"/>
<dbReference type="PANTHER" id="PTHR43431">
    <property type="entry name" value="OXIDOREDUCTASE, SHORT CHAIN DEHYDROGENASE/REDUCTASE FAMILY (AFU_ORTHOLOGUE AFUA_5G14000)"/>
    <property type="match status" value="1"/>
</dbReference>
<dbReference type="InterPro" id="IPR036291">
    <property type="entry name" value="NAD(P)-bd_dom_sf"/>
</dbReference>
<proteinExistence type="predicted"/>
<feature type="compositionally biased region" description="Low complexity" evidence="1">
    <location>
        <begin position="1"/>
        <end position="13"/>
    </location>
</feature>
<dbReference type="PANTHER" id="PTHR43431:SF7">
    <property type="entry name" value="OXIDOREDUCTASE, SHORT CHAIN DEHYDROGENASE_REDUCTASE FAMILY (AFU_ORTHOLOGUE AFUA_5G14000)"/>
    <property type="match status" value="1"/>
</dbReference>
<dbReference type="Gene3D" id="3.40.50.720">
    <property type="entry name" value="NAD(P)-binding Rossmann-like Domain"/>
    <property type="match status" value="1"/>
</dbReference>
<dbReference type="InterPro" id="IPR002347">
    <property type="entry name" value="SDR_fam"/>
</dbReference>
<evidence type="ECO:0008006" key="3">
    <source>
        <dbReference type="Google" id="ProtNLM"/>
    </source>
</evidence>
<accession>A0A127ZFK0</accession>
<dbReference type="Pfam" id="PF00106">
    <property type="entry name" value="adh_short"/>
    <property type="match status" value="1"/>
</dbReference>
<evidence type="ECO:0000313" key="2">
    <source>
        <dbReference type="EMBL" id="CDU24805.1"/>
    </source>
</evidence>
<dbReference type="AlphaFoldDB" id="A0A127ZFK0"/>
<organism evidence="2">
    <name type="scientific">Sporisorium scitamineum</name>
    <dbReference type="NCBI Taxonomy" id="49012"/>
    <lineage>
        <taxon>Eukaryota</taxon>
        <taxon>Fungi</taxon>
        <taxon>Dikarya</taxon>
        <taxon>Basidiomycota</taxon>
        <taxon>Ustilaginomycotina</taxon>
        <taxon>Ustilaginomycetes</taxon>
        <taxon>Ustilaginales</taxon>
        <taxon>Ustilaginaceae</taxon>
        <taxon>Sporisorium</taxon>
    </lineage>
</organism>
<feature type="region of interest" description="Disordered" evidence="1">
    <location>
        <begin position="1"/>
        <end position="39"/>
    </location>
</feature>
<sequence>MSTKSTKTATDSSNPRQNRTDPLKPDFTPHAPVQPLGQDLLHGPGLQDHIIVILGVGPGLGISIAQSFAARGYTTAILSRSKQRLEAWADSLHHTALAFRRQTQLAPARHAERLSAAFECDALDNESIIRAIQNVCEYWPEKKLGTACYNASIRKRGPFLQQRLERVQEGVQGSILAGFTFAQAALRKMEEHGQGGNLIVTGATSSTRGREGFAGFAASKSGLRAMCQSIAREYGPKNVHVSHVIVDGLIESDAALEYLGRPKASRFPDGSALLPPQMAKTWLFLAQQHPSAWTFEMDLRPAREHW</sequence>
<dbReference type="EMBL" id="LK056681">
    <property type="protein sequence ID" value="CDU24805.1"/>
    <property type="molecule type" value="Genomic_DNA"/>
</dbReference>